<dbReference type="EMBL" id="CP136896">
    <property type="protein sequence ID" value="WOL14292.1"/>
    <property type="molecule type" value="Genomic_DNA"/>
</dbReference>
<dbReference type="InterPro" id="IPR001296">
    <property type="entry name" value="Glyco_trans_1"/>
</dbReference>
<dbReference type="Gene3D" id="3.40.50.1110">
    <property type="entry name" value="SGNH hydrolase"/>
    <property type="match status" value="1"/>
</dbReference>
<dbReference type="FunFam" id="3.40.50.2000:FF:000132">
    <property type="entry name" value="alpha-1,3/1,6-mannosyltransferase ALG2"/>
    <property type="match status" value="1"/>
</dbReference>
<organism evidence="14 15">
    <name type="scientific">Canna indica</name>
    <name type="common">Indian-shot</name>
    <dbReference type="NCBI Taxonomy" id="4628"/>
    <lineage>
        <taxon>Eukaryota</taxon>
        <taxon>Viridiplantae</taxon>
        <taxon>Streptophyta</taxon>
        <taxon>Embryophyta</taxon>
        <taxon>Tracheophyta</taxon>
        <taxon>Spermatophyta</taxon>
        <taxon>Magnoliopsida</taxon>
        <taxon>Liliopsida</taxon>
        <taxon>Zingiberales</taxon>
        <taxon>Cannaceae</taxon>
        <taxon>Canna</taxon>
    </lineage>
</organism>
<comment type="subcellular location">
    <subcellularLocation>
        <location evidence="11">Endoplasmic reticulum membrane</location>
        <topology evidence="11">Single-pass membrane protein</topology>
    </subcellularLocation>
</comment>
<evidence type="ECO:0000313" key="14">
    <source>
        <dbReference type="EMBL" id="WOL14292.1"/>
    </source>
</evidence>
<protein>
    <recommendedName>
        <fullName evidence="11">Alpha-1,3/1,6-mannosyltransferase ALG2</fullName>
        <ecNumber evidence="11">2.4.1.132</ecNumber>
        <ecNumber evidence="11">2.4.1.257</ecNumber>
    </recommendedName>
    <alternativeName>
        <fullName evidence="11">GDP-Man:Man(1)GlcNAc(2)-PP-Dol alpha-1,3-mannosyltransferase</fullName>
    </alternativeName>
</protein>
<evidence type="ECO:0000256" key="2">
    <source>
        <dbReference type="ARBA" id="ARBA00008668"/>
    </source>
</evidence>
<evidence type="ECO:0000256" key="8">
    <source>
        <dbReference type="ARBA" id="ARBA00023136"/>
    </source>
</evidence>
<dbReference type="PANTHER" id="PTHR45918:SF1">
    <property type="entry name" value="ALPHA-1,3_1,6-MANNOSYLTRANSFERASE ALG2"/>
    <property type="match status" value="1"/>
</dbReference>
<dbReference type="Pfam" id="PF00657">
    <property type="entry name" value="Lipase_GDSL"/>
    <property type="match status" value="1"/>
</dbReference>
<comment type="catalytic activity">
    <reaction evidence="9 11">
        <text>a beta-D-Man-(1-&gt;4)-beta-D-GlcNAc-(1-&gt;4)-alpha-D-GlcNAc-diphospho-di-trans,poly-cis-dolichol + GDP-alpha-D-mannose = an alpha-D-Man-(1-&gt;3)-beta-D-Man-(1-&gt;4)-beta-D-GlcNAc-(1-&gt;4)-alpha-D-GlcNAc-diphospho-di-trans,poly-cis-dolichol + GDP + H(+)</text>
        <dbReference type="Rhea" id="RHEA:29515"/>
        <dbReference type="Rhea" id="RHEA-COMP:19511"/>
        <dbReference type="Rhea" id="RHEA-COMP:19513"/>
        <dbReference type="ChEBI" id="CHEBI:15378"/>
        <dbReference type="ChEBI" id="CHEBI:57527"/>
        <dbReference type="ChEBI" id="CHEBI:58189"/>
        <dbReference type="ChEBI" id="CHEBI:58472"/>
        <dbReference type="ChEBI" id="CHEBI:132510"/>
        <dbReference type="EC" id="2.4.1.132"/>
    </reaction>
    <physiologicalReaction direction="left-to-right" evidence="9 11">
        <dbReference type="Rhea" id="RHEA:29516"/>
    </physiologicalReaction>
</comment>
<evidence type="ECO:0000256" key="1">
    <source>
        <dbReference type="ARBA" id="ARBA00004922"/>
    </source>
</evidence>
<gene>
    <name evidence="14" type="ORF">Cni_G23072</name>
</gene>
<dbReference type="GO" id="GO:0004378">
    <property type="term" value="F:GDP-Man:Man(1)GlcNAc(2)-PP-Dol alpha-1,3-mannosyltransferase activity"/>
    <property type="evidence" value="ECO:0007669"/>
    <property type="project" value="UniProtKB-UniRule"/>
</dbReference>
<dbReference type="Pfam" id="PF00534">
    <property type="entry name" value="Glycos_transf_1"/>
    <property type="match status" value="1"/>
</dbReference>
<dbReference type="PANTHER" id="PTHR45918">
    <property type="entry name" value="ALPHA-1,3/1,6-MANNOSYLTRANSFERASE ALG2"/>
    <property type="match status" value="1"/>
</dbReference>
<dbReference type="EC" id="2.4.1.132" evidence="11"/>
<keyword evidence="3 11" id="KW-0328">Glycosyltransferase</keyword>
<dbReference type="Pfam" id="PF13439">
    <property type="entry name" value="Glyco_transf_4"/>
    <property type="match status" value="1"/>
</dbReference>
<dbReference type="InterPro" id="IPR028098">
    <property type="entry name" value="Glyco_trans_4-like_N"/>
</dbReference>
<evidence type="ECO:0000256" key="11">
    <source>
        <dbReference type="RuleBase" id="RU367136"/>
    </source>
</evidence>
<evidence type="ECO:0000313" key="15">
    <source>
        <dbReference type="Proteomes" id="UP001327560"/>
    </source>
</evidence>
<dbReference type="FunFam" id="3.40.50.2000:FF:000137">
    <property type="entry name" value="alpha-1,3/1,6-mannosyltransferase ALG2"/>
    <property type="match status" value="1"/>
</dbReference>
<dbReference type="Proteomes" id="UP001327560">
    <property type="component" value="Chromosome 7"/>
</dbReference>
<dbReference type="EC" id="2.4.1.257" evidence="11"/>
<comment type="catalytic activity">
    <reaction evidence="10 11">
        <text>an alpha-D-Man-(1-&gt;3)-beta-D-Man-(1-&gt;4)-beta-D-GlcNAc-(1-&gt;4)-alpha-D-GlcNAc-diphospho-di-trans,poly-cis-dolichol + GDP-alpha-D-mannose = an alpha-D-Man-(1-&gt;3)-[alpha-D-Man-(1-&gt;6)]-beta-D-Man-(1-&gt;4)-beta-D-GlcNAc-(1-&gt;4)-alpha-D-GlcNAc-diphospho-di-trans,poly-cis-dolichol + GDP + H(+)</text>
        <dbReference type="Rhea" id="RHEA:29519"/>
        <dbReference type="Rhea" id="RHEA-COMP:19513"/>
        <dbReference type="Rhea" id="RHEA-COMP:19515"/>
        <dbReference type="ChEBI" id="CHEBI:15378"/>
        <dbReference type="ChEBI" id="CHEBI:57527"/>
        <dbReference type="ChEBI" id="CHEBI:58189"/>
        <dbReference type="ChEBI" id="CHEBI:132510"/>
        <dbReference type="ChEBI" id="CHEBI:132511"/>
        <dbReference type="EC" id="2.4.1.257"/>
    </reaction>
    <physiologicalReaction direction="left-to-right" evidence="10 11">
        <dbReference type="Rhea" id="RHEA:29520"/>
    </physiologicalReaction>
</comment>
<dbReference type="GO" id="GO:0102704">
    <property type="term" value="F:GDP-Man:Man(2)GlcNAc(2)-PP-Dol alpha-1,6-mannosyltransferase activity"/>
    <property type="evidence" value="ECO:0007669"/>
    <property type="project" value="UniProtKB-UniRule"/>
</dbReference>
<keyword evidence="15" id="KW-1185">Reference proteome</keyword>
<accession>A0AAQ3KSG8</accession>
<evidence type="ECO:0000256" key="7">
    <source>
        <dbReference type="ARBA" id="ARBA00022989"/>
    </source>
</evidence>
<evidence type="ECO:0000256" key="6">
    <source>
        <dbReference type="ARBA" id="ARBA00022824"/>
    </source>
</evidence>
<keyword evidence="6" id="KW-0256">Endoplasmic reticulum</keyword>
<keyword evidence="5 11" id="KW-0812">Transmembrane</keyword>
<dbReference type="GO" id="GO:0005789">
    <property type="term" value="C:endoplasmic reticulum membrane"/>
    <property type="evidence" value="ECO:0007669"/>
    <property type="project" value="UniProtKB-SubCell"/>
</dbReference>
<proteinExistence type="inferred from homology"/>
<reference evidence="14 15" key="1">
    <citation type="submission" date="2023-10" db="EMBL/GenBank/DDBJ databases">
        <title>Chromosome-scale genome assembly provides insights into flower coloration mechanisms of Canna indica.</title>
        <authorList>
            <person name="Li C."/>
        </authorList>
    </citation>
    <scope>NUCLEOTIDE SEQUENCE [LARGE SCALE GENOMIC DNA]</scope>
    <source>
        <tissue evidence="14">Flower</tissue>
    </source>
</reference>
<evidence type="ECO:0000256" key="10">
    <source>
        <dbReference type="ARBA" id="ARBA00045104"/>
    </source>
</evidence>
<name>A0AAQ3KSG8_9LILI</name>
<dbReference type="InterPro" id="IPR027054">
    <property type="entry name" value="ALG2"/>
</dbReference>
<evidence type="ECO:0000259" key="13">
    <source>
        <dbReference type="Pfam" id="PF13439"/>
    </source>
</evidence>
<evidence type="ECO:0000259" key="12">
    <source>
        <dbReference type="Pfam" id="PF00534"/>
    </source>
</evidence>
<feature type="transmembrane region" description="Helical" evidence="11">
    <location>
        <begin position="78"/>
        <end position="102"/>
    </location>
</feature>
<comment type="similarity">
    <text evidence="2">Belongs to the 'GDSL' lipolytic enzyme family.</text>
</comment>
<evidence type="ECO:0000256" key="5">
    <source>
        <dbReference type="ARBA" id="ARBA00022692"/>
    </source>
</evidence>
<comment type="similarity">
    <text evidence="11">Belongs to the glycosyltransferase group 1 family.</text>
</comment>
<sequence>MEKSSGSKNKKLKIAIIHPDLGIGGAERLIVDTAVQLASHGHSVHLFTAHHDKNRCFEETLAGPFSVKVYGGFLPRHIFYRFHALCAYLRCIFVALCVLLMWPSFDIILADQVSVVIPLLKLKRSTKIFFYCHFPDLLLAQHTTMLRRIYRCPIDMIEEATTGMADLILVNSKFTSSVFATTFSHIHSRGICPAVLYPAVNVEQFDGPCFYKLNFLSINRFERKKNLQLAISAFALLCSFGNSLPSHVKVTLTIAGGYDKRLKENVEYLNELKRLAELEGVSEQVKFVTSCSTAERNELLSQCLAVLYTPKDEHFGIVPLEAMAAKKPVIACNSGGPLETIKHDVTGFLCEPTPSEFSQAMSKLVNDPEIAARMGEAARNHVTEKFSTKTFGEQLNRYVLDIYHHRIETHSTSTYFNGSAENLGLPHISAYLNPIAANFSHGASFATSLATILPQNSTLPLGGYSPFSLDVQLKQFSQFIFRSQVAHKQGGVFGHLMPKEDYFSRALYMFDIGHNDLTALYFQNISAKPYLSSALQQLSTAIKRVYGEGGRSFWIHNTGPLGCLPYVLVEVRRRAAAAAWLDSLGCSIALNELAEQFNAMLNETVNRLRLDLPLATMVVTDIYSVKYSLIRRAGKLGFQPPPLQACCGHGGGTYNFDSGAWCGATTMVDGKRVLLGKSCKNPSKRVIWDGAHYTEAANKWMFDQISGGKFSDPAIPLNTACHKKTPPT</sequence>
<keyword evidence="8 11" id="KW-0472">Membrane</keyword>
<evidence type="ECO:0000256" key="3">
    <source>
        <dbReference type="ARBA" id="ARBA00022676"/>
    </source>
</evidence>
<evidence type="ECO:0000256" key="4">
    <source>
        <dbReference type="ARBA" id="ARBA00022679"/>
    </source>
</evidence>
<comment type="function">
    <text evidence="11">Mannosylates Man(2)GlcNAc(2)-dolichol diphosphate and Man(1)GlcNAc(2)-dolichol diphosphate to form Man(3)GlcNAc(2)-dolichol diphosphate.</text>
</comment>
<dbReference type="GO" id="GO:0016788">
    <property type="term" value="F:hydrolase activity, acting on ester bonds"/>
    <property type="evidence" value="ECO:0007669"/>
    <property type="project" value="InterPro"/>
</dbReference>
<evidence type="ECO:0000256" key="9">
    <source>
        <dbReference type="ARBA" id="ARBA00045103"/>
    </source>
</evidence>
<feature type="domain" description="Glycosyl transferase family 1" evidence="12">
    <location>
        <begin position="215"/>
        <end position="380"/>
    </location>
</feature>
<dbReference type="Gene3D" id="3.40.50.2000">
    <property type="entry name" value="Glycogen Phosphorylase B"/>
    <property type="match status" value="2"/>
</dbReference>
<feature type="domain" description="Glycosyltransferase subfamily 4-like N-terminal" evidence="13">
    <location>
        <begin position="23"/>
        <end position="181"/>
    </location>
</feature>
<dbReference type="AlphaFoldDB" id="A0AAQ3KSG8"/>
<dbReference type="InterPro" id="IPR036514">
    <property type="entry name" value="SGNH_hydro_sf"/>
</dbReference>
<dbReference type="InterPro" id="IPR001087">
    <property type="entry name" value="GDSL"/>
</dbReference>
<dbReference type="SUPFAM" id="SSF53756">
    <property type="entry name" value="UDP-Glycosyltransferase/glycogen phosphorylase"/>
    <property type="match status" value="1"/>
</dbReference>
<dbReference type="CDD" id="cd03805">
    <property type="entry name" value="GT4_ALG2-like"/>
    <property type="match status" value="1"/>
</dbReference>
<comment type="pathway">
    <text evidence="1 11">Protein modification; protein glycosylation.</text>
</comment>
<keyword evidence="7 11" id="KW-1133">Transmembrane helix</keyword>
<keyword evidence="4 11" id="KW-0808">Transferase</keyword>